<dbReference type="Proteomes" id="UP000008022">
    <property type="component" value="Unassembled WGS sequence"/>
</dbReference>
<evidence type="ECO:0000256" key="1">
    <source>
        <dbReference type="SAM" id="MobiDB-lite"/>
    </source>
</evidence>
<dbReference type="Gramene" id="ORUFI03G30360.1">
    <property type="protein sequence ID" value="ORUFI03G30360.1"/>
    <property type="gene ID" value="ORUFI03G30360"/>
</dbReference>
<dbReference type="HOGENOM" id="CLU_2376542_0_0_1"/>
<reference evidence="2" key="2">
    <citation type="submission" date="2015-06" db="UniProtKB">
        <authorList>
            <consortium name="EnsemblPlants"/>
        </authorList>
    </citation>
    <scope>IDENTIFICATION</scope>
</reference>
<dbReference type="AlphaFoldDB" id="A0A0E0NZE8"/>
<name>A0A0E0NZE8_ORYRU</name>
<feature type="region of interest" description="Disordered" evidence="1">
    <location>
        <begin position="1"/>
        <end position="32"/>
    </location>
</feature>
<feature type="compositionally biased region" description="Low complexity" evidence="1">
    <location>
        <begin position="1"/>
        <end position="21"/>
    </location>
</feature>
<keyword evidence="3" id="KW-1185">Reference proteome</keyword>
<protein>
    <submittedName>
        <fullName evidence="2">Uncharacterized protein</fullName>
    </submittedName>
</protein>
<reference evidence="3" key="1">
    <citation type="submission" date="2013-06" db="EMBL/GenBank/DDBJ databases">
        <authorList>
            <person name="Zhao Q."/>
        </authorList>
    </citation>
    <scope>NUCLEOTIDE SEQUENCE</scope>
    <source>
        <strain evidence="3">cv. W1943</strain>
    </source>
</reference>
<evidence type="ECO:0000313" key="2">
    <source>
        <dbReference type="EnsemblPlants" id="ORUFI03G30360.1"/>
    </source>
</evidence>
<sequence>MDVAAARPSWSSPPSLAGSGRPRPDPSPPCRMAAGRQSGYVWALHGSAGSGERGGGSLAASLLFGRGLLLPVVDLVTHGRRCADVELVGRRLVLA</sequence>
<organism evidence="2 3">
    <name type="scientific">Oryza rufipogon</name>
    <name type="common">Brownbeard rice</name>
    <name type="synonym">Asian wild rice</name>
    <dbReference type="NCBI Taxonomy" id="4529"/>
    <lineage>
        <taxon>Eukaryota</taxon>
        <taxon>Viridiplantae</taxon>
        <taxon>Streptophyta</taxon>
        <taxon>Embryophyta</taxon>
        <taxon>Tracheophyta</taxon>
        <taxon>Spermatophyta</taxon>
        <taxon>Magnoliopsida</taxon>
        <taxon>Liliopsida</taxon>
        <taxon>Poales</taxon>
        <taxon>Poaceae</taxon>
        <taxon>BOP clade</taxon>
        <taxon>Oryzoideae</taxon>
        <taxon>Oryzeae</taxon>
        <taxon>Oryzinae</taxon>
        <taxon>Oryza</taxon>
    </lineage>
</organism>
<evidence type="ECO:0000313" key="3">
    <source>
        <dbReference type="Proteomes" id="UP000008022"/>
    </source>
</evidence>
<dbReference type="EnsemblPlants" id="ORUFI03G30360.1">
    <property type="protein sequence ID" value="ORUFI03G30360.1"/>
    <property type="gene ID" value="ORUFI03G30360"/>
</dbReference>
<proteinExistence type="predicted"/>
<accession>A0A0E0NZE8</accession>